<comment type="caution">
    <text evidence="1">The sequence shown here is derived from an EMBL/GenBank/DDBJ whole genome shotgun (WGS) entry which is preliminary data.</text>
</comment>
<gene>
    <name evidence="1" type="ORF">C8P70_13713</name>
</gene>
<organism evidence="1 2">
    <name type="scientific">Myroides indicus</name>
    <dbReference type="NCBI Taxonomy" id="1323422"/>
    <lineage>
        <taxon>Bacteria</taxon>
        <taxon>Pseudomonadati</taxon>
        <taxon>Bacteroidota</taxon>
        <taxon>Flavobacteriia</taxon>
        <taxon>Flavobacteriales</taxon>
        <taxon>Flavobacteriaceae</taxon>
        <taxon>Myroides</taxon>
    </lineage>
</organism>
<keyword evidence="2" id="KW-1185">Reference proteome</keyword>
<name>A0A4R7ERM8_9FLAO</name>
<proteinExistence type="predicted"/>
<evidence type="ECO:0000313" key="2">
    <source>
        <dbReference type="Proteomes" id="UP000295215"/>
    </source>
</evidence>
<dbReference type="RefSeq" id="WP_133713678.1">
    <property type="nucleotide sequence ID" value="NZ_SOAG01000037.1"/>
</dbReference>
<protein>
    <submittedName>
        <fullName evidence="1">Uncharacterized protein</fullName>
    </submittedName>
</protein>
<dbReference type="OrthoDB" id="1515553at2"/>
<dbReference type="AlphaFoldDB" id="A0A4R7ERM8"/>
<reference evidence="1 2" key="1">
    <citation type="submission" date="2019-03" db="EMBL/GenBank/DDBJ databases">
        <title>Genomic Encyclopedia of Archaeal and Bacterial Type Strains, Phase II (KMG-II): from individual species to whole genera.</title>
        <authorList>
            <person name="Goeker M."/>
        </authorList>
    </citation>
    <scope>NUCLEOTIDE SEQUENCE [LARGE SCALE GENOMIC DNA]</scope>
    <source>
        <strain evidence="1 2">DSM 28213</strain>
    </source>
</reference>
<evidence type="ECO:0000313" key="1">
    <source>
        <dbReference type="EMBL" id="TDS51455.1"/>
    </source>
</evidence>
<dbReference type="EMBL" id="SOAG01000037">
    <property type="protein sequence ID" value="TDS51455.1"/>
    <property type="molecule type" value="Genomic_DNA"/>
</dbReference>
<accession>A0A4R7ERM8</accession>
<sequence length="260" mass="30164">MKTIVKYILAVSVLILFQNCKKSDDNACCGQPYVKNHYIQFFMSDLKEDGIFISAIPNLVVNEEQKTIDITNHNNSTQCNYLLIRLSFKNIYSRSSVQGQVNRYEEYAELIGDNHYPLNLLRSWHFNYPDAIVDKFESVKIFTDEDYTADFPAGSDVSSLFNIYFEDPLRTIQNNYQSVTAEDAYQNKEYVSNEYWKAFPHTITGNTLSEIDFSQKNFIGSKWFLMPNQKPDILGEYTFTIEITTNDGRVITKKTPFTIN</sequence>
<dbReference type="Proteomes" id="UP000295215">
    <property type="component" value="Unassembled WGS sequence"/>
</dbReference>